<gene>
    <name evidence="2" type="ORF">KC640_00680</name>
</gene>
<comment type="caution">
    <text evidence="2">The sequence shown here is derived from an EMBL/GenBank/DDBJ whole genome shotgun (WGS) entry which is preliminary data.</text>
</comment>
<dbReference type="Pfam" id="PF00535">
    <property type="entry name" value="Glycos_transf_2"/>
    <property type="match status" value="1"/>
</dbReference>
<sequence>MPQKHKYQKLSIVIPAHNEAENIAELIDRVRAVKWPLLTEIIVINDGSTDGTAAEVSRLTGKDLKLVTNESNLGKTQTVKRGIQMTTGDLVVVQDADLEYNPQELLGFIKLFTSSDIQVVYGNRFGKQNPVIYWQNWIGNRFLSLISSLFTYPRARIWTNDMEVCYKMIQGDMAREIASELTSTSSFGLEPEVTARLARRKPTFAEIPISYNPRTHAQGKHISATKDGLLAIWQIVKFNLFS</sequence>
<dbReference type="Proteomes" id="UP000760819">
    <property type="component" value="Unassembled WGS sequence"/>
</dbReference>
<dbReference type="EMBL" id="JAGQLI010000034">
    <property type="protein sequence ID" value="MCA9378919.1"/>
    <property type="molecule type" value="Genomic_DNA"/>
</dbReference>
<dbReference type="CDD" id="cd04179">
    <property type="entry name" value="DPM_DPG-synthase_like"/>
    <property type="match status" value="1"/>
</dbReference>
<dbReference type="InterPro" id="IPR029044">
    <property type="entry name" value="Nucleotide-diphossugar_trans"/>
</dbReference>
<organism evidence="2 3">
    <name type="scientific">Candidatus Dojkabacteria bacterium</name>
    <dbReference type="NCBI Taxonomy" id="2099670"/>
    <lineage>
        <taxon>Bacteria</taxon>
        <taxon>Candidatus Dojkabacteria</taxon>
    </lineage>
</organism>
<proteinExistence type="predicted"/>
<protein>
    <submittedName>
        <fullName evidence="2">Glycosyltransferase family 2 protein</fullName>
    </submittedName>
</protein>
<evidence type="ECO:0000313" key="3">
    <source>
        <dbReference type="Proteomes" id="UP000760819"/>
    </source>
</evidence>
<dbReference type="PANTHER" id="PTHR48090">
    <property type="entry name" value="UNDECAPRENYL-PHOSPHATE 4-DEOXY-4-FORMAMIDO-L-ARABINOSE TRANSFERASE-RELATED"/>
    <property type="match status" value="1"/>
</dbReference>
<evidence type="ECO:0000259" key="1">
    <source>
        <dbReference type="Pfam" id="PF00535"/>
    </source>
</evidence>
<dbReference type="SUPFAM" id="SSF53448">
    <property type="entry name" value="Nucleotide-diphospho-sugar transferases"/>
    <property type="match status" value="1"/>
</dbReference>
<evidence type="ECO:0000313" key="2">
    <source>
        <dbReference type="EMBL" id="MCA9378919.1"/>
    </source>
</evidence>
<name>A0A955KZ58_9BACT</name>
<reference evidence="2" key="1">
    <citation type="submission" date="2020-04" db="EMBL/GenBank/DDBJ databases">
        <authorList>
            <person name="Zhang T."/>
        </authorList>
    </citation>
    <scope>NUCLEOTIDE SEQUENCE</scope>
    <source>
        <strain evidence="2">HKST-UBA12</strain>
    </source>
</reference>
<dbReference type="PANTHER" id="PTHR48090:SF7">
    <property type="entry name" value="RFBJ PROTEIN"/>
    <property type="match status" value="1"/>
</dbReference>
<dbReference type="InterPro" id="IPR001173">
    <property type="entry name" value="Glyco_trans_2-like"/>
</dbReference>
<dbReference type="AlphaFoldDB" id="A0A955KZ58"/>
<reference evidence="2" key="2">
    <citation type="journal article" date="2021" name="Microbiome">
        <title>Successional dynamics and alternative stable states in a saline activated sludge microbial community over 9 years.</title>
        <authorList>
            <person name="Wang Y."/>
            <person name="Ye J."/>
            <person name="Ju F."/>
            <person name="Liu L."/>
            <person name="Boyd J.A."/>
            <person name="Deng Y."/>
            <person name="Parks D.H."/>
            <person name="Jiang X."/>
            <person name="Yin X."/>
            <person name="Woodcroft B.J."/>
            <person name="Tyson G.W."/>
            <person name="Hugenholtz P."/>
            <person name="Polz M.F."/>
            <person name="Zhang T."/>
        </authorList>
    </citation>
    <scope>NUCLEOTIDE SEQUENCE</scope>
    <source>
        <strain evidence="2">HKST-UBA12</strain>
    </source>
</reference>
<accession>A0A955KZ58</accession>
<feature type="domain" description="Glycosyltransferase 2-like" evidence="1">
    <location>
        <begin position="11"/>
        <end position="132"/>
    </location>
</feature>
<dbReference type="Gene3D" id="3.90.550.10">
    <property type="entry name" value="Spore Coat Polysaccharide Biosynthesis Protein SpsA, Chain A"/>
    <property type="match status" value="1"/>
</dbReference>
<dbReference type="InterPro" id="IPR050256">
    <property type="entry name" value="Glycosyltransferase_2"/>
</dbReference>